<keyword evidence="1" id="KW-0812">Transmembrane</keyword>
<dbReference type="Proteomes" id="UP000321523">
    <property type="component" value="Unassembled WGS sequence"/>
</dbReference>
<dbReference type="EMBL" id="BJYZ01000073">
    <property type="protein sequence ID" value="GEO43311.1"/>
    <property type="molecule type" value="Genomic_DNA"/>
</dbReference>
<dbReference type="RefSeq" id="WP_044437270.1">
    <property type="nucleotide sequence ID" value="NZ_BJYZ01000073.1"/>
</dbReference>
<keyword evidence="3" id="KW-1185">Reference proteome</keyword>
<evidence type="ECO:0000313" key="2">
    <source>
        <dbReference type="EMBL" id="GEO43311.1"/>
    </source>
</evidence>
<keyword evidence="1" id="KW-0472">Membrane</keyword>
<gene>
    <name evidence="2" type="ORF">SAE02_74590</name>
</gene>
<reference evidence="2 3" key="1">
    <citation type="submission" date="2019-07" db="EMBL/GenBank/DDBJ databases">
        <title>Whole genome shotgun sequence of Skermanella aerolata NBRC 106429.</title>
        <authorList>
            <person name="Hosoyama A."/>
            <person name="Uohara A."/>
            <person name="Ohji S."/>
            <person name="Ichikawa N."/>
        </authorList>
    </citation>
    <scope>NUCLEOTIDE SEQUENCE [LARGE SCALE GENOMIC DNA]</scope>
    <source>
        <strain evidence="2 3">NBRC 106429</strain>
    </source>
</reference>
<sequence length="126" mass="14239">MAIGARFAKWEFGLFVFGVFLTFGIIGHYCSGARWPTGELFLQNITLWWACPWTLSVGYPGHFVFDAIWPAFYYSPVAIGRNAWLLGQGFFVVIYFAGAVMMFDTVRRRLNTISSSFELSSSRVGP</sequence>
<feature type="transmembrane region" description="Helical" evidence="1">
    <location>
        <begin position="12"/>
        <end position="29"/>
    </location>
</feature>
<accession>A0A512E3J1</accession>
<feature type="transmembrane region" description="Helical" evidence="1">
    <location>
        <begin position="83"/>
        <end position="103"/>
    </location>
</feature>
<organism evidence="2 3">
    <name type="scientific">Skermanella aerolata</name>
    <dbReference type="NCBI Taxonomy" id="393310"/>
    <lineage>
        <taxon>Bacteria</taxon>
        <taxon>Pseudomonadati</taxon>
        <taxon>Pseudomonadota</taxon>
        <taxon>Alphaproteobacteria</taxon>
        <taxon>Rhodospirillales</taxon>
        <taxon>Azospirillaceae</taxon>
        <taxon>Skermanella</taxon>
    </lineage>
</organism>
<comment type="caution">
    <text evidence="2">The sequence shown here is derived from an EMBL/GenBank/DDBJ whole genome shotgun (WGS) entry which is preliminary data.</text>
</comment>
<proteinExistence type="predicted"/>
<name>A0A512E3J1_9PROT</name>
<dbReference type="AlphaFoldDB" id="A0A512E3J1"/>
<evidence type="ECO:0000313" key="3">
    <source>
        <dbReference type="Proteomes" id="UP000321523"/>
    </source>
</evidence>
<keyword evidence="1" id="KW-1133">Transmembrane helix</keyword>
<protein>
    <submittedName>
        <fullName evidence="2">Uncharacterized protein</fullName>
    </submittedName>
</protein>
<evidence type="ECO:0000256" key="1">
    <source>
        <dbReference type="SAM" id="Phobius"/>
    </source>
</evidence>
<dbReference type="OrthoDB" id="8226491at2"/>